<keyword evidence="5" id="KW-0548">Nucleotidyltransferase</keyword>
<dbReference type="InterPro" id="IPR050254">
    <property type="entry name" value="RNA_pol_beta''_euk"/>
</dbReference>
<evidence type="ECO:0000256" key="3">
    <source>
        <dbReference type="ARBA" id="ARBA00022640"/>
    </source>
</evidence>
<dbReference type="Pfam" id="PF04998">
    <property type="entry name" value="RNA_pol_Rpb1_5"/>
    <property type="match status" value="1"/>
</dbReference>
<reference evidence="9" key="2">
    <citation type="submission" date="2023-04" db="EMBL/GenBank/DDBJ databases">
        <authorList>
            <person name="Bruccoleri R.E."/>
            <person name="Oakeley E.J."/>
            <person name="Faust A.-M."/>
            <person name="Dessus-Babus S."/>
            <person name="Altorfer M."/>
            <person name="Burckhardt D."/>
            <person name="Oertli M."/>
            <person name="Naumann U."/>
            <person name="Petersen F."/>
            <person name="Wong J."/>
        </authorList>
    </citation>
    <scope>NUCLEOTIDE SEQUENCE</scope>
    <source>
        <strain evidence="9">GSM-AAB239-AS_SAM_17_03QT</strain>
        <tissue evidence="9">Leaf</tissue>
    </source>
</reference>
<evidence type="ECO:0000256" key="5">
    <source>
        <dbReference type="ARBA" id="ARBA00022695"/>
    </source>
</evidence>
<feature type="domain" description="RNA polymerase Rpb1" evidence="8">
    <location>
        <begin position="29"/>
        <end position="118"/>
    </location>
</feature>
<comment type="caution">
    <text evidence="9">The sequence shown here is derived from an EMBL/GenBank/DDBJ whole genome shotgun (WGS) entry which is preliminary data.</text>
</comment>
<dbReference type="SUPFAM" id="SSF64484">
    <property type="entry name" value="beta and beta-prime subunits of DNA dependent RNA-polymerase"/>
    <property type="match status" value="1"/>
</dbReference>
<accession>A0AAX6FX35</accession>
<keyword evidence="2" id="KW-0240">DNA-directed RNA polymerase</keyword>
<gene>
    <name evidence="9" type="ORF">M6B38_395955</name>
</gene>
<sequence length="167" mass="18804">MGRVLADNIYMGIWCIATRNQDNGIALANRFITFRAQPIYIRTPFTCRNTSWICQLCYGRSPTRGDLVELGEAVDIIIGQSIGEPGTQLTLRTFHTGRLFTGGTAEHVRAPSNGKIRFNKDLVHPTRNRHGQPAFLCSIDLYVTIERRDIVHNVKIPPKSLLLVQND</sequence>
<evidence type="ECO:0000256" key="2">
    <source>
        <dbReference type="ARBA" id="ARBA00022478"/>
    </source>
</evidence>
<dbReference type="InterPro" id="IPR007081">
    <property type="entry name" value="RNA_pol_Rpb1_5"/>
</dbReference>
<dbReference type="AlphaFoldDB" id="A0AAX6FX35"/>
<name>A0AAX6FX35_IRIPA</name>
<dbReference type="EMBL" id="JANAVB010025399">
    <property type="protein sequence ID" value="KAJ6820625.1"/>
    <property type="molecule type" value="Genomic_DNA"/>
</dbReference>
<evidence type="ECO:0000256" key="6">
    <source>
        <dbReference type="ARBA" id="ARBA00022833"/>
    </source>
</evidence>
<evidence type="ECO:0000256" key="7">
    <source>
        <dbReference type="ARBA" id="ARBA00023163"/>
    </source>
</evidence>
<dbReference type="GO" id="GO:0003899">
    <property type="term" value="F:DNA-directed RNA polymerase activity"/>
    <property type="evidence" value="ECO:0007669"/>
    <property type="project" value="UniProtKB-EC"/>
</dbReference>
<dbReference type="GO" id="GO:0003677">
    <property type="term" value="F:DNA binding"/>
    <property type="evidence" value="ECO:0007669"/>
    <property type="project" value="InterPro"/>
</dbReference>
<protein>
    <recommendedName>
        <fullName evidence="1">DNA-directed RNA polymerase</fullName>
        <ecNumber evidence="1">2.7.7.6</ecNumber>
    </recommendedName>
</protein>
<organism evidence="9 10">
    <name type="scientific">Iris pallida</name>
    <name type="common">Sweet iris</name>
    <dbReference type="NCBI Taxonomy" id="29817"/>
    <lineage>
        <taxon>Eukaryota</taxon>
        <taxon>Viridiplantae</taxon>
        <taxon>Streptophyta</taxon>
        <taxon>Embryophyta</taxon>
        <taxon>Tracheophyta</taxon>
        <taxon>Spermatophyta</taxon>
        <taxon>Magnoliopsida</taxon>
        <taxon>Liliopsida</taxon>
        <taxon>Asparagales</taxon>
        <taxon>Iridaceae</taxon>
        <taxon>Iridoideae</taxon>
        <taxon>Irideae</taxon>
        <taxon>Iris</taxon>
    </lineage>
</organism>
<dbReference type="GO" id="GO:0000428">
    <property type="term" value="C:DNA-directed RNA polymerase complex"/>
    <property type="evidence" value="ECO:0007669"/>
    <property type="project" value="UniProtKB-KW"/>
</dbReference>
<dbReference type="PANTHER" id="PTHR34995">
    <property type="entry name" value="DNA-DIRECTED RNA POLYMERASE SUBUNIT BETA"/>
    <property type="match status" value="1"/>
</dbReference>
<dbReference type="Proteomes" id="UP001140949">
    <property type="component" value="Unassembled WGS sequence"/>
</dbReference>
<proteinExistence type="predicted"/>
<dbReference type="EC" id="2.7.7.6" evidence="1"/>
<keyword evidence="4" id="KW-0808">Transferase</keyword>
<evidence type="ECO:0000256" key="1">
    <source>
        <dbReference type="ARBA" id="ARBA00012418"/>
    </source>
</evidence>
<dbReference type="GO" id="GO:0006351">
    <property type="term" value="P:DNA-templated transcription"/>
    <property type="evidence" value="ECO:0007669"/>
    <property type="project" value="InterPro"/>
</dbReference>
<keyword evidence="6" id="KW-0862">Zinc</keyword>
<keyword evidence="7" id="KW-0804">Transcription</keyword>
<evidence type="ECO:0000313" key="9">
    <source>
        <dbReference type="EMBL" id="KAJ6820625.1"/>
    </source>
</evidence>
<reference evidence="9" key="1">
    <citation type="journal article" date="2023" name="GigaByte">
        <title>Genome assembly of the bearded iris, Iris pallida Lam.</title>
        <authorList>
            <person name="Bruccoleri R.E."/>
            <person name="Oakeley E.J."/>
            <person name="Faust A.M.E."/>
            <person name="Altorfer M."/>
            <person name="Dessus-Babus S."/>
            <person name="Burckhardt D."/>
            <person name="Oertli M."/>
            <person name="Naumann U."/>
            <person name="Petersen F."/>
            <person name="Wong J."/>
        </authorList>
    </citation>
    <scope>NUCLEOTIDE SEQUENCE</scope>
    <source>
        <strain evidence="9">GSM-AAB239-AS_SAM_17_03QT</strain>
    </source>
</reference>
<dbReference type="PANTHER" id="PTHR34995:SF1">
    <property type="entry name" value="DNA-DIRECTED RNA POLYMERASE SUBUNIT BETA"/>
    <property type="match status" value="1"/>
</dbReference>
<keyword evidence="10" id="KW-1185">Reference proteome</keyword>
<evidence type="ECO:0000259" key="8">
    <source>
        <dbReference type="Pfam" id="PF04998"/>
    </source>
</evidence>
<evidence type="ECO:0000313" key="10">
    <source>
        <dbReference type="Proteomes" id="UP001140949"/>
    </source>
</evidence>
<keyword evidence="3" id="KW-0934">Plastid</keyword>
<evidence type="ECO:0000256" key="4">
    <source>
        <dbReference type="ARBA" id="ARBA00022679"/>
    </source>
</evidence>